<proteinExistence type="predicted"/>
<gene>
    <name evidence="1" type="ORF">OUZ56_013937</name>
</gene>
<protein>
    <submittedName>
        <fullName evidence="1">Uncharacterized protein</fullName>
    </submittedName>
</protein>
<keyword evidence="2" id="KW-1185">Reference proteome</keyword>
<sequence length="92" mass="10217">MAKVASSPRPDTQRPFVFSLVSLDSQVDIVRFSFLHVNVSYSIVACSPSTIHGYIASSPAAQESPRELPQRLQMMGYKAKKKRLPCQRCSST</sequence>
<dbReference type="Proteomes" id="UP001234178">
    <property type="component" value="Unassembled WGS sequence"/>
</dbReference>
<comment type="caution">
    <text evidence="1">The sequence shown here is derived from an EMBL/GenBank/DDBJ whole genome shotgun (WGS) entry which is preliminary data.</text>
</comment>
<evidence type="ECO:0000313" key="1">
    <source>
        <dbReference type="EMBL" id="KAK4008810.1"/>
    </source>
</evidence>
<name>A0ABQ9Z7E1_9CRUS</name>
<evidence type="ECO:0000313" key="2">
    <source>
        <dbReference type="Proteomes" id="UP001234178"/>
    </source>
</evidence>
<reference evidence="1 2" key="1">
    <citation type="journal article" date="2023" name="Nucleic Acids Res.">
        <title>The hologenome of Daphnia magna reveals possible DNA methylation and microbiome-mediated evolution of the host genome.</title>
        <authorList>
            <person name="Chaturvedi A."/>
            <person name="Li X."/>
            <person name="Dhandapani V."/>
            <person name="Marshall H."/>
            <person name="Kissane S."/>
            <person name="Cuenca-Cambronero M."/>
            <person name="Asole G."/>
            <person name="Calvet F."/>
            <person name="Ruiz-Romero M."/>
            <person name="Marangio P."/>
            <person name="Guigo R."/>
            <person name="Rago D."/>
            <person name="Mirbahai L."/>
            <person name="Eastwood N."/>
            <person name="Colbourne J.K."/>
            <person name="Zhou J."/>
            <person name="Mallon E."/>
            <person name="Orsini L."/>
        </authorList>
    </citation>
    <scope>NUCLEOTIDE SEQUENCE [LARGE SCALE GENOMIC DNA]</scope>
    <source>
        <strain evidence="1">LRV0_1</strain>
    </source>
</reference>
<organism evidence="1 2">
    <name type="scientific">Daphnia magna</name>
    <dbReference type="NCBI Taxonomy" id="35525"/>
    <lineage>
        <taxon>Eukaryota</taxon>
        <taxon>Metazoa</taxon>
        <taxon>Ecdysozoa</taxon>
        <taxon>Arthropoda</taxon>
        <taxon>Crustacea</taxon>
        <taxon>Branchiopoda</taxon>
        <taxon>Diplostraca</taxon>
        <taxon>Cladocera</taxon>
        <taxon>Anomopoda</taxon>
        <taxon>Daphniidae</taxon>
        <taxon>Daphnia</taxon>
    </lineage>
</organism>
<dbReference type="EMBL" id="JAOYFB010000002">
    <property type="protein sequence ID" value="KAK4008810.1"/>
    <property type="molecule type" value="Genomic_DNA"/>
</dbReference>
<accession>A0ABQ9Z7E1</accession>